<evidence type="ECO:0000313" key="1">
    <source>
        <dbReference type="EMBL" id="CAG6482372.1"/>
    </source>
</evidence>
<organism evidence="1">
    <name type="scientific">Culex pipiens</name>
    <name type="common">House mosquito</name>
    <dbReference type="NCBI Taxonomy" id="7175"/>
    <lineage>
        <taxon>Eukaryota</taxon>
        <taxon>Metazoa</taxon>
        <taxon>Ecdysozoa</taxon>
        <taxon>Arthropoda</taxon>
        <taxon>Hexapoda</taxon>
        <taxon>Insecta</taxon>
        <taxon>Pterygota</taxon>
        <taxon>Neoptera</taxon>
        <taxon>Endopterygota</taxon>
        <taxon>Diptera</taxon>
        <taxon>Nematocera</taxon>
        <taxon>Culicoidea</taxon>
        <taxon>Culicidae</taxon>
        <taxon>Culicinae</taxon>
        <taxon>Culicini</taxon>
        <taxon>Culex</taxon>
        <taxon>Culex</taxon>
    </lineage>
</organism>
<accession>A0A8D8BVW8</accession>
<sequence length="103" mass="12496">MVQFEVGDSSDECFDFMNEYLLGFSEWLKWKKLQLNIAKTKCIVVTTRQNKKCRRCVQMDCGIVKRVETIKRLGFVQNSAFWRLVFWQTTFWRMTFWHLAQLQ</sequence>
<proteinExistence type="predicted"/>
<protein>
    <submittedName>
        <fullName evidence="1">(northern house mosquito) hypothetical protein</fullName>
    </submittedName>
</protein>
<reference evidence="1" key="1">
    <citation type="submission" date="2021-05" db="EMBL/GenBank/DDBJ databases">
        <authorList>
            <person name="Alioto T."/>
            <person name="Alioto T."/>
            <person name="Gomez Garrido J."/>
        </authorList>
    </citation>
    <scope>NUCLEOTIDE SEQUENCE</scope>
</reference>
<dbReference type="EMBL" id="HBUE01093228">
    <property type="protein sequence ID" value="CAG6482372.1"/>
    <property type="molecule type" value="Transcribed_RNA"/>
</dbReference>
<dbReference type="AlphaFoldDB" id="A0A8D8BVW8"/>
<name>A0A8D8BVW8_CULPI</name>